<organism evidence="3 4">
    <name type="scientific">Anisodus tanguticus</name>
    <dbReference type="NCBI Taxonomy" id="243964"/>
    <lineage>
        <taxon>Eukaryota</taxon>
        <taxon>Viridiplantae</taxon>
        <taxon>Streptophyta</taxon>
        <taxon>Embryophyta</taxon>
        <taxon>Tracheophyta</taxon>
        <taxon>Spermatophyta</taxon>
        <taxon>Magnoliopsida</taxon>
        <taxon>eudicotyledons</taxon>
        <taxon>Gunneridae</taxon>
        <taxon>Pentapetalae</taxon>
        <taxon>asterids</taxon>
        <taxon>lamiids</taxon>
        <taxon>Solanales</taxon>
        <taxon>Solanaceae</taxon>
        <taxon>Solanoideae</taxon>
        <taxon>Hyoscyameae</taxon>
        <taxon>Anisodus</taxon>
    </lineage>
</organism>
<feature type="domain" description="F-box protein At3g26010-like beta-propeller" evidence="2">
    <location>
        <begin position="100"/>
        <end position="296"/>
    </location>
</feature>
<dbReference type="PANTHER" id="PTHR35546">
    <property type="entry name" value="F-BOX PROTEIN INTERACTION DOMAIN PROTEIN-RELATED"/>
    <property type="match status" value="1"/>
</dbReference>
<dbReference type="Proteomes" id="UP001291623">
    <property type="component" value="Unassembled WGS sequence"/>
</dbReference>
<feature type="domain" description="F-box" evidence="1">
    <location>
        <begin position="10"/>
        <end position="44"/>
    </location>
</feature>
<evidence type="ECO:0000313" key="3">
    <source>
        <dbReference type="EMBL" id="KAK4362652.1"/>
    </source>
</evidence>
<dbReference type="Pfam" id="PF24750">
    <property type="entry name" value="b-prop_At3g26010-like"/>
    <property type="match status" value="1"/>
</dbReference>
<sequence length="400" mass="46598">MKKELWFPSSDMLYEVLPKLSTKDLLKLKFVSKGWQCLISNRSFIQVQLKKMEPLTGFFYQGRYQWFDEDYDCISFIPIARVTAKFHNDVLDFLPERVSILDSRYGLICCRSSFPCHAPVIYVCNPVNKEWKALQWPNPSRESCITLVFDPFKNPIDAFTNFKVVIVSQNETTAEGDGYFFSFNIYSSETGVWRRSGEICLCNDKMQKKGCICVQGIIYWLTDGDQILMFDAENEISWLIMVPLPTSQFNLTPEMCLGEAEGKLHYVLICEHGLQLWVLKDHFTSQWDLTFTTSLEDLEKENDKYLFRIAEKMASDYGSSFPWIGTLAFKDNILLMRVGDNIYLYDFETRKMRHLCSLSALAPKPFFVATFPYGSAYDAETETLNRKVSKLQLHYRRLLF</sequence>
<evidence type="ECO:0000259" key="1">
    <source>
        <dbReference type="Pfam" id="PF00646"/>
    </source>
</evidence>
<accession>A0AAE1S3P4</accession>
<keyword evidence="4" id="KW-1185">Reference proteome</keyword>
<gene>
    <name evidence="3" type="ORF">RND71_017893</name>
</gene>
<proteinExistence type="predicted"/>
<dbReference type="EMBL" id="JAVYJV010000009">
    <property type="protein sequence ID" value="KAK4362652.1"/>
    <property type="molecule type" value="Genomic_DNA"/>
</dbReference>
<dbReference type="InterPro" id="IPR056592">
    <property type="entry name" value="Beta-prop_At3g26010-like"/>
</dbReference>
<evidence type="ECO:0000313" key="4">
    <source>
        <dbReference type="Proteomes" id="UP001291623"/>
    </source>
</evidence>
<evidence type="ECO:0008006" key="5">
    <source>
        <dbReference type="Google" id="ProtNLM"/>
    </source>
</evidence>
<dbReference type="InterPro" id="IPR017451">
    <property type="entry name" value="F-box-assoc_interact_dom"/>
</dbReference>
<name>A0AAE1S3P4_9SOLA</name>
<dbReference type="InterPro" id="IPR036047">
    <property type="entry name" value="F-box-like_dom_sf"/>
</dbReference>
<protein>
    <recommendedName>
        <fullName evidence="5">F-box domain-containing protein</fullName>
    </recommendedName>
</protein>
<dbReference type="Pfam" id="PF00646">
    <property type="entry name" value="F-box"/>
    <property type="match status" value="1"/>
</dbReference>
<dbReference type="InterPro" id="IPR055290">
    <property type="entry name" value="At3g26010-like"/>
</dbReference>
<comment type="caution">
    <text evidence="3">The sequence shown here is derived from an EMBL/GenBank/DDBJ whole genome shotgun (WGS) entry which is preliminary data.</text>
</comment>
<dbReference type="AlphaFoldDB" id="A0AAE1S3P4"/>
<evidence type="ECO:0000259" key="2">
    <source>
        <dbReference type="Pfam" id="PF24750"/>
    </source>
</evidence>
<reference evidence="3" key="1">
    <citation type="submission" date="2023-12" db="EMBL/GenBank/DDBJ databases">
        <title>Genome assembly of Anisodus tanguticus.</title>
        <authorList>
            <person name="Wang Y.-J."/>
        </authorList>
    </citation>
    <scope>NUCLEOTIDE SEQUENCE</scope>
    <source>
        <strain evidence="3">KB-2021</strain>
        <tissue evidence="3">Leaf</tissue>
    </source>
</reference>
<dbReference type="InterPro" id="IPR001810">
    <property type="entry name" value="F-box_dom"/>
</dbReference>
<dbReference type="SUPFAM" id="SSF81383">
    <property type="entry name" value="F-box domain"/>
    <property type="match status" value="1"/>
</dbReference>
<dbReference type="NCBIfam" id="TIGR01640">
    <property type="entry name" value="F_box_assoc_1"/>
    <property type="match status" value="1"/>
</dbReference>
<dbReference type="PANTHER" id="PTHR35546:SF21">
    <property type="entry name" value="F-BOX DOMAIN-CONTAINING PROTEIN"/>
    <property type="match status" value="1"/>
</dbReference>